<gene>
    <name evidence="2" type="ORF">Tci_472735</name>
</gene>
<dbReference type="EMBL" id="BKCJ010231334">
    <property type="protein sequence ID" value="GEZ00762.1"/>
    <property type="molecule type" value="Genomic_DNA"/>
</dbReference>
<name>A0A699I0W5_TANCI</name>
<protein>
    <submittedName>
        <fullName evidence="2">Retrovirus-related Pol polyprotein from transposon TNT 1-94</fullName>
    </submittedName>
</protein>
<sequence length="148" mass="17238">MIISLKWIFKVKLDECGDVLKNKARLVAKGYCHAEGIDFEESCAPVARIEALRIFLAYVTHKNMSSIALSCNTMQHSRTKHIAVRYHFIKEQVENKVVKLYFVKTDYQLAYIFTKALARERFEFLINRLGMQSITPKELKHLAKLDEE</sequence>
<feature type="domain" description="Reverse transcriptase Ty1/copia-type" evidence="1">
    <location>
        <begin position="3"/>
        <end position="66"/>
    </location>
</feature>
<comment type="caution">
    <text evidence="2">The sequence shown here is derived from an EMBL/GenBank/DDBJ whole genome shotgun (WGS) entry which is preliminary data.</text>
</comment>
<proteinExistence type="predicted"/>
<dbReference type="CDD" id="cd09272">
    <property type="entry name" value="RNase_HI_RT_Ty1"/>
    <property type="match status" value="1"/>
</dbReference>
<evidence type="ECO:0000259" key="1">
    <source>
        <dbReference type="Pfam" id="PF07727"/>
    </source>
</evidence>
<reference evidence="2" key="1">
    <citation type="journal article" date="2019" name="Sci. Rep.">
        <title>Draft genome of Tanacetum cinerariifolium, the natural source of mosquito coil.</title>
        <authorList>
            <person name="Yamashiro T."/>
            <person name="Shiraishi A."/>
            <person name="Satake H."/>
            <person name="Nakayama K."/>
        </authorList>
    </citation>
    <scope>NUCLEOTIDE SEQUENCE</scope>
</reference>
<dbReference type="AlphaFoldDB" id="A0A699I0W5"/>
<dbReference type="Pfam" id="PF07727">
    <property type="entry name" value="RVT_2"/>
    <property type="match status" value="1"/>
</dbReference>
<accession>A0A699I0W5</accession>
<organism evidence="2">
    <name type="scientific">Tanacetum cinerariifolium</name>
    <name type="common">Dalmatian daisy</name>
    <name type="synonym">Chrysanthemum cinerariifolium</name>
    <dbReference type="NCBI Taxonomy" id="118510"/>
    <lineage>
        <taxon>Eukaryota</taxon>
        <taxon>Viridiplantae</taxon>
        <taxon>Streptophyta</taxon>
        <taxon>Embryophyta</taxon>
        <taxon>Tracheophyta</taxon>
        <taxon>Spermatophyta</taxon>
        <taxon>Magnoliopsida</taxon>
        <taxon>eudicotyledons</taxon>
        <taxon>Gunneridae</taxon>
        <taxon>Pentapetalae</taxon>
        <taxon>asterids</taxon>
        <taxon>campanulids</taxon>
        <taxon>Asterales</taxon>
        <taxon>Asteraceae</taxon>
        <taxon>Asteroideae</taxon>
        <taxon>Anthemideae</taxon>
        <taxon>Anthemidinae</taxon>
        <taxon>Tanacetum</taxon>
    </lineage>
</organism>
<evidence type="ECO:0000313" key="2">
    <source>
        <dbReference type="EMBL" id="GEZ00762.1"/>
    </source>
</evidence>
<dbReference type="InterPro" id="IPR013103">
    <property type="entry name" value="RVT_2"/>
</dbReference>